<keyword evidence="3" id="KW-1185">Reference proteome</keyword>
<evidence type="ECO:0000256" key="1">
    <source>
        <dbReference type="SAM" id="MobiDB-lite"/>
    </source>
</evidence>
<accession>A0ABU6Q558</accession>
<dbReference type="Proteomes" id="UP001341840">
    <property type="component" value="Unassembled WGS sequence"/>
</dbReference>
<feature type="region of interest" description="Disordered" evidence="1">
    <location>
        <begin position="1"/>
        <end position="30"/>
    </location>
</feature>
<feature type="compositionally biased region" description="Polar residues" evidence="1">
    <location>
        <begin position="1"/>
        <end position="16"/>
    </location>
</feature>
<sequence>MEIESGNVSEWDTNRLNTDDGDEDEDEEEDYLLTDGGDVYTEASNCAGKVFLKLVKSVDLCLLFAISSDASGSAAAASTPKLAGKGYDLRTEHSRRSTKRFTPSDCSTKPLKQGASGVVKNVSNLFGKKK</sequence>
<feature type="compositionally biased region" description="Acidic residues" evidence="1">
    <location>
        <begin position="19"/>
        <end position="30"/>
    </location>
</feature>
<reference evidence="2 3" key="1">
    <citation type="journal article" date="2023" name="Plants (Basel)">
        <title>Bridging the Gap: Combining Genomics and Transcriptomics Approaches to Understand Stylosanthes scabra, an Orphan Legume from the Brazilian Caatinga.</title>
        <authorList>
            <person name="Ferreira-Neto J.R.C."/>
            <person name="da Silva M.D."/>
            <person name="Binneck E."/>
            <person name="de Melo N.F."/>
            <person name="da Silva R.H."/>
            <person name="de Melo A.L.T.M."/>
            <person name="Pandolfi V."/>
            <person name="Bustamante F.O."/>
            <person name="Brasileiro-Vidal A.C."/>
            <person name="Benko-Iseppon A.M."/>
        </authorList>
    </citation>
    <scope>NUCLEOTIDE SEQUENCE [LARGE SCALE GENOMIC DNA]</scope>
    <source>
        <tissue evidence="2">Leaves</tissue>
    </source>
</reference>
<evidence type="ECO:0000313" key="2">
    <source>
        <dbReference type="EMBL" id="MED6106579.1"/>
    </source>
</evidence>
<protein>
    <submittedName>
        <fullName evidence="2">Uncharacterized protein</fullName>
    </submittedName>
</protein>
<gene>
    <name evidence="2" type="ORF">PIB30_005863</name>
</gene>
<comment type="caution">
    <text evidence="2">The sequence shown here is derived from an EMBL/GenBank/DDBJ whole genome shotgun (WGS) entry which is preliminary data.</text>
</comment>
<name>A0ABU6Q558_9FABA</name>
<proteinExistence type="predicted"/>
<dbReference type="EMBL" id="JASCZI010000012">
    <property type="protein sequence ID" value="MED6106579.1"/>
    <property type="molecule type" value="Genomic_DNA"/>
</dbReference>
<feature type="region of interest" description="Disordered" evidence="1">
    <location>
        <begin position="93"/>
        <end position="113"/>
    </location>
</feature>
<evidence type="ECO:0000313" key="3">
    <source>
        <dbReference type="Proteomes" id="UP001341840"/>
    </source>
</evidence>
<organism evidence="2 3">
    <name type="scientific">Stylosanthes scabra</name>
    <dbReference type="NCBI Taxonomy" id="79078"/>
    <lineage>
        <taxon>Eukaryota</taxon>
        <taxon>Viridiplantae</taxon>
        <taxon>Streptophyta</taxon>
        <taxon>Embryophyta</taxon>
        <taxon>Tracheophyta</taxon>
        <taxon>Spermatophyta</taxon>
        <taxon>Magnoliopsida</taxon>
        <taxon>eudicotyledons</taxon>
        <taxon>Gunneridae</taxon>
        <taxon>Pentapetalae</taxon>
        <taxon>rosids</taxon>
        <taxon>fabids</taxon>
        <taxon>Fabales</taxon>
        <taxon>Fabaceae</taxon>
        <taxon>Papilionoideae</taxon>
        <taxon>50 kb inversion clade</taxon>
        <taxon>dalbergioids sensu lato</taxon>
        <taxon>Dalbergieae</taxon>
        <taxon>Pterocarpus clade</taxon>
        <taxon>Stylosanthes</taxon>
    </lineage>
</organism>